<feature type="region of interest" description="Disordered" evidence="1">
    <location>
        <begin position="180"/>
        <end position="217"/>
    </location>
</feature>
<evidence type="ECO:0000313" key="2">
    <source>
        <dbReference type="EMBL" id="CAG6449899.1"/>
    </source>
</evidence>
<feature type="compositionally biased region" description="Acidic residues" evidence="1">
    <location>
        <begin position="181"/>
        <end position="195"/>
    </location>
</feature>
<feature type="region of interest" description="Disordered" evidence="1">
    <location>
        <begin position="1"/>
        <end position="74"/>
    </location>
</feature>
<accession>A0A8D8A5V6</accession>
<dbReference type="EMBL" id="HBUE01014323">
    <property type="protein sequence ID" value="CAG6449899.1"/>
    <property type="molecule type" value="Transcribed_RNA"/>
</dbReference>
<protein>
    <submittedName>
        <fullName evidence="2">(northern house mosquito) hypothetical protein</fullName>
    </submittedName>
</protein>
<reference evidence="2" key="1">
    <citation type="submission" date="2021-05" db="EMBL/GenBank/DDBJ databases">
        <authorList>
            <person name="Alioto T."/>
            <person name="Alioto T."/>
            <person name="Gomez Garrido J."/>
        </authorList>
    </citation>
    <scope>NUCLEOTIDE SEQUENCE</scope>
</reference>
<proteinExistence type="predicted"/>
<organism evidence="2">
    <name type="scientific">Culex pipiens</name>
    <name type="common">House mosquito</name>
    <dbReference type="NCBI Taxonomy" id="7175"/>
    <lineage>
        <taxon>Eukaryota</taxon>
        <taxon>Metazoa</taxon>
        <taxon>Ecdysozoa</taxon>
        <taxon>Arthropoda</taxon>
        <taxon>Hexapoda</taxon>
        <taxon>Insecta</taxon>
        <taxon>Pterygota</taxon>
        <taxon>Neoptera</taxon>
        <taxon>Endopterygota</taxon>
        <taxon>Diptera</taxon>
        <taxon>Nematocera</taxon>
        <taxon>Culicoidea</taxon>
        <taxon>Culicidae</taxon>
        <taxon>Culicinae</taxon>
        <taxon>Culicini</taxon>
        <taxon>Culex</taxon>
        <taxon>Culex</taxon>
    </lineage>
</organism>
<feature type="compositionally biased region" description="Polar residues" evidence="1">
    <location>
        <begin position="41"/>
        <end position="62"/>
    </location>
</feature>
<dbReference type="AlphaFoldDB" id="A0A8D8A5V6"/>
<dbReference type="EMBL" id="HBUE01014324">
    <property type="protein sequence ID" value="CAG6449900.1"/>
    <property type="molecule type" value="Transcribed_RNA"/>
</dbReference>
<name>A0A8D8A5V6_CULPI</name>
<evidence type="ECO:0000256" key="1">
    <source>
        <dbReference type="SAM" id="MobiDB-lite"/>
    </source>
</evidence>
<feature type="compositionally biased region" description="Low complexity" evidence="1">
    <location>
        <begin position="1"/>
        <end position="18"/>
    </location>
</feature>
<feature type="compositionally biased region" description="Polar residues" evidence="1">
    <location>
        <begin position="207"/>
        <end position="217"/>
    </location>
</feature>
<sequence>METTMLETLLSLSTDSSSVGPQHESSGSFHQHSDPDDDSQTSRPTASTSSQPNSIQHATDSQPPHCPSQPVSATISTSVESPYIAPLLLGGHTINNRIRARRIDVYGHILRSTHDGVLKTALEYKLDQPRKRGRPCFTWRTDIINDIARTDKPITVWQDWSGDRNKMKTETKRLLTTMVESEYETDSDTDQDASDIELLPSEFEGYSSDSSMSYNEN</sequence>
<feature type="compositionally biased region" description="Polar residues" evidence="1">
    <location>
        <begin position="19"/>
        <end position="30"/>
    </location>
</feature>